<proteinExistence type="inferred from homology"/>
<feature type="domain" description="ABC transmembrane type-1" evidence="8">
    <location>
        <begin position="95"/>
        <end position="324"/>
    </location>
</feature>
<sequence length="333" mass="37252">MFSYTIRRVGLLIPVLLGMTFIVFMMIRAIPGNPAQLILGQQASKDAIETLTKQLGLDQPWYTQFVHYLGGLFQGDLGMSLKTRSPISDEIWPYLAATIELSLVAILIAVIVGVNAGIISAWFQNSWFDYGVMLIALIGVSMPIFWLGLMEQYFVSIKWDLLPTTGRDNIRMPVEAITHLYLIDTLIEGRFDQFIEVVKHLILPGIALGTIPMAIIARMTRSSMLEVMRSDYIRTARAKGLKMFWVVYKHSLKNAMIPVVTVIGLQTGLLLGGAILTETIFGWPGIGTYIYDAIQSRDYPVIQSGILVVATLFVLINLFVDILYAAIDPRIKY</sequence>
<dbReference type="CDD" id="cd06261">
    <property type="entry name" value="TM_PBP2"/>
    <property type="match status" value="1"/>
</dbReference>
<gene>
    <name evidence="9" type="ORF">AS030_18055</name>
</gene>
<feature type="transmembrane region" description="Helical" evidence="7">
    <location>
        <begin position="9"/>
        <end position="30"/>
    </location>
</feature>
<dbReference type="GO" id="GO:0005886">
    <property type="term" value="C:plasma membrane"/>
    <property type="evidence" value="ECO:0007669"/>
    <property type="project" value="UniProtKB-SubCell"/>
</dbReference>
<feature type="transmembrane region" description="Helical" evidence="7">
    <location>
        <begin position="201"/>
        <end position="220"/>
    </location>
</feature>
<dbReference type="PANTHER" id="PTHR43163:SF6">
    <property type="entry name" value="DIPEPTIDE TRANSPORT SYSTEM PERMEASE PROTEIN DPPB-RELATED"/>
    <property type="match status" value="1"/>
</dbReference>
<dbReference type="InterPro" id="IPR035906">
    <property type="entry name" value="MetI-like_sf"/>
</dbReference>
<comment type="similarity">
    <text evidence="7">Belongs to the binding-protein-dependent transport system permease family.</text>
</comment>
<keyword evidence="3" id="KW-1003">Cell membrane</keyword>
<evidence type="ECO:0000259" key="8">
    <source>
        <dbReference type="PROSITE" id="PS50928"/>
    </source>
</evidence>
<keyword evidence="6 7" id="KW-0472">Membrane</keyword>
<comment type="caution">
    <text evidence="9">The sequence shown here is derived from an EMBL/GenBank/DDBJ whole genome shotgun (WGS) entry which is preliminary data.</text>
</comment>
<dbReference type="Proteomes" id="UP000054099">
    <property type="component" value="Unassembled WGS sequence"/>
</dbReference>
<keyword evidence="10" id="KW-1185">Reference proteome</keyword>
<evidence type="ECO:0000256" key="3">
    <source>
        <dbReference type="ARBA" id="ARBA00022475"/>
    </source>
</evidence>
<evidence type="ECO:0000313" key="9">
    <source>
        <dbReference type="EMBL" id="KSU80860.1"/>
    </source>
</evidence>
<dbReference type="GO" id="GO:0071916">
    <property type="term" value="F:dipeptide transmembrane transporter activity"/>
    <property type="evidence" value="ECO:0007669"/>
    <property type="project" value="TreeGrafter"/>
</dbReference>
<dbReference type="InterPro" id="IPR045621">
    <property type="entry name" value="BPD_transp_1_N"/>
</dbReference>
<reference evidence="9 10" key="1">
    <citation type="journal article" date="2014" name="Antonie Van Leeuwenhoek">
        <title>Fictibacillus enclensis sp. nov., isolated from marine sediment.</title>
        <authorList>
            <person name="Dastager S.G."/>
            <person name="Mawlankar R."/>
            <person name="Srinivasan K."/>
            <person name="Tang S.K."/>
            <person name="Lee J.C."/>
            <person name="Ramana V.V."/>
            <person name="Shouche Y.S."/>
        </authorList>
    </citation>
    <scope>NUCLEOTIDE SEQUENCE [LARGE SCALE GENOMIC DNA]</scope>
    <source>
        <strain evidence="9 10">NIO-1003</strain>
    </source>
</reference>
<dbReference type="InterPro" id="IPR000515">
    <property type="entry name" value="MetI-like"/>
</dbReference>
<evidence type="ECO:0000256" key="4">
    <source>
        <dbReference type="ARBA" id="ARBA00022692"/>
    </source>
</evidence>
<evidence type="ECO:0000256" key="5">
    <source>
        <dbReference type="ARBA" id="ARBA00022989"/>
    </source>
</evidence>
<dbReference type="PROSITE" id="PS50928">
    <property type="entry name" value="ABC_TM1"/>
    <property type="match status" value="1"/>
</dbReference>
<evidence type="ECO:0000256" key="2">
    <source>
        <dbReference type="ARBA" id="ARBA00022448"/>
    </source>
</evidence>
<dbReference type="OrthoDB" id="9773683at2"/>
<feature type="transmembrane region" description="Helical" evidence="7">
    <location>
        <begin position="259"/>
        <end position="281"/>
    </location>
</feature>
<keyword evidence="5 7" id="KW-1133">Transmembrane helix</keyword>
<dbReference type="SUPFAM" id="SSF161098">
    <property type="entry name" value="MetI-like"/>
    <property type="match status" value="1"/>
</dbReference>
<protein>
    <submittedName>
        <fullName evidence="9">Peptide ABC transporter permease</fullName>
    </submittedName>
</protein>
<dbReference type="EMBL" id="LNQN01000006">
    <property type="protein sequence ID" value="KSU80860.1"/>
    <property type="molecule type" value="Genomic_DNA"/>
</dbReference>
<dbReference type="AlphaFoldDB" id="A0A0V8J1B4"/>
<dbReference type="Pfam" id="PF19300">
    <property type="entry name" value="BPD_transp_1_N"/>
    <property type="match status" value="1"/>
</dbReference>
<dbReference type="Gene3D" id="1.10.3720.10">
    <property type="entry name" value="MetI-like"/>
    <property type="match status" value="1"/>
</dbReference>
<name>A0A0V8J1B4_9BACL</name>
<evidence type="ECO:0000256" key="6">
    <source>
        <dbReference type="ARBA" id="ARBA00023136"/>
    </source>
</evidence>
<comment type="subcellular location">
    <subcellularLocation>
        <location evidence="1 7">Cell membrane</location>
        <topology evidence="1 7">Multi-pass membrane protein</topology>
    </subcellularLocation>
</comment>
<feature type="transmembrane region" description="Helical" evidence="7">
    <location>
        <begin position="301"/>
        <end position="327"/>
    </location>
</feature>
<evidence type="ECO:0000313" key="10">
    <source>
        <dbReference type="Proteomes" id="UP000054099"/>
    </source>
</evidence>
<dbReference type="RefSeq" id="WP_061974264.1">
    <property type="nucleotide sequence ID" value="NZ_CP126109.1"/>
</dbReference>
<dbReference type="PANTHER" id="PTHR43163">
    <property type="entry name" value="DIPEPTIDE TRANSPORT SYSTEM PERMEASE PROTEIN DPPB-RELATED"/>
    <property type="match status" value="1"/>
</dbReference>
<keyword evidence="2 7" id="KW-0813">Transport</keyword>
<evidence type="ECO:0000256" key="7">
    <source>
        <dbReference type="RuleBase" id="RU363032"/>
    </source>
</evidence>
<keyword evidence="4 7" id="KW-0812">Transmembrane</keyword>
<feature type="transmembrane region" description="Helical" evidence="7">
    <location>
        <begin position="130"/>
        <end position="149"/>
    </location>
</feature>
<feature type="transmembrane region" description="Helical" evidence="7">
    <location>
        <begin position="91"/>
        <end position="118"/>
    </location>
</feature>
<dbReference type="Pfam" id="PF00528">
    <property type="entry name" value="BPD_transp_1"/>
    <property type="match status" value="1"/>
</dbReference>
<accession>A0A0V8J1B4</accession>
<evidence type="ECO:0000256" key="1">
    <source>
        <dbReference type="ARBA" id="ARBA00004651"/>
    </source>
</evidence>
<organism evidence="9 10">
    <name type="scientific">Fictibacillus enclensis</name>
    <dbReference type="NCBI Taxonomy" id="1017270"/>
    <lineage>
        <taxon>Bacteria</taxon>
        <taxon>Bacillati</taxon>
        <taxon>Bacillota</taxon>
        <taxon>Bacilli</taxon>
        <taxon>Bacillales</taxon>
        <taxon>Fictibacillaceae</taxon>
        <taxon>Fictibacillus</taxon>
    </lineage>
</organism>